<reference evidence="5 6" key="1">
    <citation type="submission" date="2019-01" db="EMBL/GenBank/DDBJ databases">
        <authorList>
            <person name="Chen W.-M."/>
        </authorList>
    </citation>
    <scope>NUCLEOTIDE SEQUENCE [LARGE SCALE GENOMIC DNA]</scope>
    <source>
        <strain evidence="5 6">KYPC3</strain>
    </source>
</reference>
<dbReference type="InterPro" id="IPR035965">
    <property type="entry name" value="PAS-like_dom_sf"/>
</dbReference>
<evidence type="ECO:0000313" key="5">
    <source>
        <dbReference type="EMBL" id="RVU31243.1"/>
    </source>
</evidence>
<dbReference type="Gene3D" id="3.30.450.20">
    <property type="entry name" value="PAS domain"/>
    <property type="match status" value="1"/>
</dbReference>
<dbReference type="SMART" id="SM00065">
    <property type="entry name" value="GAF"/>
    <property type="match status" value="1"/>
</dbReference>
<feature type="domain" description="PAS" evidence="2">
    <location>
        <begin position="9"/>
        <end position="75"/>
    </location>
</feature>
<dbReference type="Gene3D" id="3.30.70.270">
    <property type="match status" value="1"/>
</dbReference>
<dbReference type="PROSITE" id="PS50113">
    <property type="entry name" value="PAC"/>
    <property type="match status" value="1"/>
</dbReference>
<dbReference type="Proteomes" id="UP000283077">
    <property type="component" value="Unassembled WGS sequence"/>
</dbReference>
<feature type="domain" description="PAC" evidence="3">
    <location>
        <begin position="78"/>
        <end position="126"/>
    </location>
</feature>
<dbReference type="SUPFAM" id="SSF55785">
    <property type="entry name" value="PYP-like sensor domain (PAS domain)"/>
    <property type="match status" value="1"/>
</dbReference>
<dbReference type="SUPFAM" id="SSF55781">
    <property type="entry name" value="GAF domain-like"/>
    <property type="match status" value="1"/>
</dbReference>
<dbReference type="AlphaFoldDB" id="A0A437QA55"/>
<evidence type="ECO:0000259" key="3">
    <source>
        <dbReference type="PROSITE" id="PS50113"/>
    </source>
</evidence>
<dbReference type="EMBL" id="SACS01000041">
    <property type="protein sequence ID" value="RVU31243.1"/>
    <property type="molecule type" value="Genomic_DNA"/>
</dbReference>
<dbReference type="PROSITE" id="PS50887">
    <property type="entry name" value="GGDEF"/>
    <property type="match status" value="1"/>
</dbReference>
<keyword evidence="6" id="KW-1185">Reference proteome</keyword>
<dbReference type="PROSITE" id="PS50112">
    <property type="entry name" value="PAS"/>
    <property type="match status" value="1"/>
</dbReference>
<dbReference type="RefSeq" id="WP_127701389.1">
    <property type="nucleotide sequence ID" value="NZ_SACS01000041.1"/>
</dbReference>
<accession>A0A437QA55</accession>
<proteinExistence type="predicted"/>
<dbReference type="SMART" id="SM00091">
    <property type="entry name" value="PAS"/>
    <property type="match status" value="2"/>
</dbReference>
<sequence length="451" mass="50010">MDNNHFVAISQYIDLLLDAICVVDASGTFVFVSAGAERIFGYKPEEMIGRSMLDLIHPDDQAKTLQTAAEIMLDQPKVDFENRYLRKDGQVVHLLWSARWSASDQRRVAVARDITQLKRAQQRQSALYQISEAAHAAQNLSELYQHIHQIIAAILPAANFAILLTDAENGLLQFACQAAVEPEAIVRHQAQIIQFAQQVLSGRSTLRTSLTQATASPGNDEQHDDLQHWLVVPLRQQNSWPGALVLFGQQPYSALDQELLEFVSTQIASAIERKKMHDRLQHIALYDVLTGLPNRLLFADRLQSALYRADREKSQFAVLYLDLDKFKQVNDEAGHAVGDLLLQQAAERIKHAVRSSDTVARFGGDEFVVLLEHIDALSTAQTVAEKVRLALNAPFALAGEQFYVYPSIGISAFPSQGMDEKQLLLEADRAMYQAKNAGGNQVSGGVGLSGE</sequence>
<dbReference type="CDD" id="cd01949">
    <property type="entry name" value="GGDEF"/>
    <property type="match status" value="1"/>
</dbReference>
<dbReference type="Pfam" id="PF00990">
    <property type="entry name" value="GGDEF"/>
    <property type="match status" value="1"/>
</dbReference>
<dbReference type="NCBIfam" id="TIGR00229">
    <property type="entry name" value="sensory_box"/>
    <property type="match status" value="1"/>
</dbReference>
<dbReference type="PANTHER" id="PTHR44757">
    <property type="entry name" value="DIGUANYLATE CYCLASE DGCP"/>
    <property type="match status" value="1"/>
</dbReference>
<dbReference type="InterPro" id="IPR029016">
    <property type="entry name" value="GAF-like_dom_sf"/>
</dbReference>
<dbReference type="InterPro" id="IPR000160">
    <property type="entry name" value="GGDEF_dom"/>
</dbReference>
<evidence type="ECO:0000256" key="1">
    <source>
        <dbReference type="ARBA" id="ARBA00001946"/>
    </source>
</evidence>
<comment type="caution">
    <text evidence="5">The sequence shown here is derived from an EMBL/GenBank/DDBJ whole genome shotgun (WGS) entry which is preliminary data.</text>
</comment>
<dbReference type="FunFam" id="3.30.70.270:FF:000001">
    <property type="entry name" value="Diguanylate cyclase domain protein"/>
    <property type="match status" value="1"/>
</dbReference>
<dbReference type="InterPro" id="IPR052155">
    <property type="entry name" value="Biofilm_reg_signaling"/>
</dbReference>
<dbReference type="SUPFAM" id="SSF55073">
    <property type="entry name" value="Nucleotide cyclase"/>
    <property type="match status" value="1"/>
</dbReference>
<dbReference type="Pfam" id="PF08447">
    <property type="entry name" value="PAS_3"/>
    <property type="match status" value="1"/>
</dbReference>
<gene>
    <name evidence="5" type="ORF">EOE67_20190</name>
</gene>
<dbReference type="PANTHER" id="PTHR44757:SF2">
    <property type="entry name" value="BIOFILM ARCHITECTURE MAINTENANCE PROTEIN MBAA"/>
    <property type="match status" value="1"/>
</dbReference>
<dbReference type="InterPro" id="IPR029787">
    <property type="entry name" value="Nucleotide_cyclase"/>
</dbReference>
<dbReference type="Gene3D" id="3.30.450.40">
    <property type="match status" value="1"/>
</dbReference>
<dbReference type="InterPro" id="IPR043128">
    <property type="entry name" value="Rev_trsase/Diguanyl_cyclase"/>
</dbReference>
<evidence type="ECO:0000259" key="4">
    <source>
        <dbReference type="PROSITE" id="PS50887"/>
    </source>
</evidence>
<dbReference type="InterPro" id="IPR000014">
    <property type="entry name" value="PAS"/>
</dbReference>
<organism evidence="5 6">
    <name type="scientific">Rheinheimera riviphila</name>
    <dbReference type="NCBI Taxonomy" id="1834037"/>
    <lineage>
        <taxon>Bacteria</taxon>
        <taxon>Pseudomonadati</taxon>
        <taxon>Pseudomonadota</taxon>
        <taxon>Gammaproteobacteria</taxon>
        <taxon>Chromatiales</taxon>
        <taxon>Chromatiaceae</taxon>
        <taxon>Rheinheimera</taxon>
    </lineage>
</organism>
<dbReference type="InterPro" id="IPR013655">
    <property type="entry name" value="PAS_fold_3"/>
</dbReference>
<feature type="domain" description="GGDEF" evidence="4">
    <location>
        <begin position="314"/>
        <end position="447"/>
    </location>
</feature>
<dbReference type="CDD" id="cd00130">
    <property type="entry name" value="PAS"/>
    <property type="match status" value="1"/>
</dbReference>
<dbReference type="InterPro" id="IPR003018">
    <property type="entry name" value="GAF"/>
</dbReference>
<evidence type="ECO:0000259" key="2">
    <source>
        <dbReference type="PROSITE" id="PS50112"/>
    </source>
</evidence>
<dbReference type="Pfam" id="PF13185">
    <property type="entry name" value="GAF_2"/>
    <property type="match status" value="1"/>
</dbReference>
<evidence type="ECO:0000313" key="6">
    <source>
        <dbReference type="Proteomes" id="UP000283077"/>
    </source>
</evidence>
<dbReference type="InterPro" id="IPR000700">
    <property type="entry name" value="PAS-assoc_C"/>
</dbReference>
<dbReference type="SMART" id="SM00267">
    <property type="entry name" value="GGDEF"/>
    <property type="match status" value="1"/>
</dbReference>
<comment type="cofactor">
    <cofactor evidence="1">
        <name>Mg(2+)</name>
        <dbReference type="ChEBI" id="CHEBI:18420"/>
    </cofactor>
</comment>
<dbReference type="GO" id="GO:0003824">
    <property type="term" value="F:catalytic activity"/>
    <property type="evidence" value="ECO:0007669"/>
    <property type="project" value="UniProtKB-ARBA"/>
</dbReference>
<protein>
    <submittedName>
        <fullName evidence="5">Diguanylate cyclase</fullName>
    </submittedName>
</protein>
<dbReference type="OrthoDB" id="5623169at2"/>
<name>A0A437QA55_9GAMM</name>
<dbReference type="NCBIfam" id="TIGR00254">
    <property type="entry name" value="GGDEF"/>
    <property type="match status" value="1"/>
</dbReference>